<dbReference type="SUPFAM" id="SSF50022">
    <property type="entry name" value="ISP domain"/>
    <property type="match status" value="1"/>
</dbReference>
<accession>A0ABV1RKA7</accession>
<evidence type="ECO:0000256" key="5">
    <source>
        <dbReference type="ARBA" id="ARBA00012951"/>
    </source>
</evidence>
<comment type="similarity">
    <text evidence="3">Belongs to the Rieske iron-sulfur protein family.</text>
</comment>
<evidence type="ECO:0000256" key="17">
    <source>
        <dbReference type="ARBA" id="ARBA00023136"/>
    </source>
</evidence>
<dbReference type="RefSeq" id="WP_143870567.1">
    <property type="nucleotide sequence ID" value="NZ_CP041660.1"/>
</dbReference>
<dbReference type="InterPro" id="IPR036922">
    <property type="entry name" value="Rieske_2Fe-2S_sf"/>
</dbReference>
<evidence type="ECO:0000256" key="14">
    <source>
        <dbReference type="ARBA" id="ARBA00022989"/>
    </source>
</evidence>
<dbReference type="Pfam" id="PF10399">
    <property type="entry name" value="UCR_Fe-S_N"/>
    <property type="match status" value="1"/>
</dbReference>
<keyword evidence="18" id="KW-1015">Disulfide bond</keyword>
<name>A0ABV1RKA7_9ALTE</name>
<keyword evidence="24" id="KW-1185">Reference proteome</keyword>
<dbReference type="Pfam" id="PF00355">
    <property type="entry name" value="Rieske"/>
    <property type="match status" value="1"/>
</dbReference>
<evidence type="ECO:0000256" key="7">
    <source>
        <dbReference type="ARBA" id="ARBA00022448"/>
    </source>
</evidence>
<evidence type="ECO:0000313" key="24">
    <source>
        <dbReference type="Proteomes" id="UP001467690"/>
    </source>
</evidence>
<evidence type="ECO:0000256" key="1">
    <source>
        <dbReference type="ARBA" id="ARBA00002444"/>
    </source>
</evidence>
<evidence type="ECO:0000256" key="21">
    <source>
        <dbReference type="RuleBase" id="RU004497"/>
    </source>
</evidence>
<evidence type="ECO:0000256" key="20">
    <source>
        <dbReference type="RuleBase" id="RU004494"/>
    </source>
</evidence>
<evidence type="ECO:0000259" key="22">
    <source>
        <dbReference type="PROSITE" id="PS51296"/>
    </source>
</evidence>
<dbReference type="PRINTS" id="PR00162">
    <property type="entry name" value="RIESKE"/>
</dbReference>
<keyword evidence="13 20" id="KW-0249">Electron transport</keyword>
<feature type="domain" description="Rieske" evidence="22">
    <location>
        <begin position="84"/>
        <end position="188"/>
    </location>
</feature>
<evidence type="ECO:0000313" key="23">
    <source>
        <dbReference type="EMBL" id="MER2493319.1"/>
    </source>
</evidence>
<dbReference type="Gene3D" id="1.20.5.510">
    <property type="entry name" value="Single helix bin"/>
    <property type="match status" value="1"/>
</dbReference>
<dbReference type="PANTHER" id="PTHR10134">
    <property type="entry name" value="CYTOCHROME B-C1 COMPLEX SUBUNIT RIESKE, MITOCHONDRIAL"/>
    <property type="match status" value="1"/>
</dbReference>
<evidence type="ECO:0000256" key="10">
    <source>
        <dbReference type="ARBA" id="ARBA00022714"/>
    </source>
</evidence>
<dbReference type="EC" id="7.1.1.8" evidence="5 20"/>
<comment type="function">
    <text evidence="1">Component of the ubiquinol-cytochrome c reductase complex (complex III or cytochrome b-c1 complex), which is a respiratory chain that generates an electrochemical potential coupled to ATP synthesis.</text>
</comment>
<evidence type="ECO:0000256" key="12">
    <source>
        <dbReference type="ARBA" id="ARBA00022967"/>
    </source>
</evidence>
<comment type="subcellular location">
    <subcellularLocation>
        <location evidence="2">Cell membrane</location>
        <topology evidence="2">Single-pass membrane protein</topology>
    </subcellularLocation>
</comment>
<evidence type="ECO:0000256" key="9">
    <source>
        <dbReference type="ARBA" id="ARBA00022692"/>
    </source>
</evidence>
<evidence type="ECO:0000256" key="11">
    <source>
        <dbReference type="ARBA" id="ARBA00022723"/>
    </source>
</evidence>
<dbReference type="InterPro" id="IPR006317">
    <property type="entry name" value="Ubiquinol_cyt_c_Rdtase_Fe-S-su"/>
</dbReference>
<organism evidence="23 24">
    <name type="scientific">Catenovulum sediminis</name>
    <dbReference type="NCBI Taxonomy" id="1740262"/>
    <lineage>
        <taxon>Bacteria</taxon>
        <taxon>Pseudomonadati</taxon>
        <taxon>Pseudomonadota</taxon>
        <taxon>Gammaproteobacteria</taxon>
        <taxon>Alteromonadales</taxon>
        <taxon>Alteromonadaceae</taxon>
        <taxon>Catenovulum</taxon>
    </lineage>
</organism>
<evidence type="ECO:0000256" key="2">
    <source>
        <dbReference type="ARBA" id="ARBA00004162"/>
    </source>
</evidence>
<protein>
    <recommendedName>
        <fullName evidence="6 20">Ubiquinol-cytochrome c reductase iron-sulfur subunit</fullName>
        <ecNumber evidence="5 20">7.1.1.8</ecNumber>
    </recommendedName>
</protein>
<evidence type="ECO:0000256" key="13">
    <source>
        <dbReference type="ARBA" id="ARBA00022982"/>
    </source>
</evidence>
<dbReference type="CDD" id="cd03470">
    <property type="entry name" value="Rieske_cytochrome_bc1"/>
    <property type="match status" value="1"/>
</dbReference>
<evidence type="ECO:0000256" key="16">
    <source>
        <dbReference type="ARBA" id="ARBA00023014"/>
    </source>
</evidence>
<reference evidence="23 24" key="1">
    <citation type="submission" date="2024-06" db="EMBL/GenBank/DDBJ databases">
        <authorList>
            <person name="Chen R.Y."/>
        </authorList>
    </citation>
    <scope>NUCLEOTIDE SEQUENCE [LARGE SCALE GENOMIC DNA]</scope>
    <source>
        <strain evidence="23 24">D2</strain>
    </source>
</reference>
<dbReference type="Gene3D" id="2.102.10.10">
    <property type="entry name" value="Rieske [2Fe-2S] iron-sulphur domain"/>
    <property type="match status" value="1"/>
</dbReference>
<comment type="cofactor">
    <cofactor evidence="20">
        <name>[2Fe-2S] cluster</name>
        <dbReference type="ChEBI" id="CHEBI:190135"/>
    </cofactor>
    <text evidence="20">Binds 1 [2Fe-2S] cluster per subunit.</text>
</comment>
<evidence type="ECO:0000256" key="18">
    <source>
        <dbReference type="ARBA" id="ARBA00023157"/>
    </source>
</evidence>
<dbReference type="EMBL" id="JBELOE010000259">
    <property type="protein sequence ID" value="MER2493319.1"/>
    <property type="molecule type" value="Genomic_DNA"/>
</dbReference>
<comment type="catalytic activity">
    <reaction evidence="19 20">
        <text>a quinol + 2 Fe(III)-[cytochrome c](out) = a quinone + 2 Fe(II)-[cytochrome c](out) + 2 H(+)(out)</text>
        <dbReference type="Rhea" id="RHEA:11484"/>
        <dbReference type="Rhea" id="RHEA-COMP:10350"/>
        <dbReference type="Rhea" id="RHEA-COMP:14399"/>
        <dbReference type="ChEBI" id="CHEBI:15378"/>
        <dbReference type="ChEBI" id="CHEBI:24646"/>
        <dbReference type="ChEBI" id="CHEBI:29033"/>
        <dbReference type="ChEBI" id="CHEBI:29034"/>
        <dbReference type="ChEBI" id="CHEBI:132124"/>
        <dbReference type="EC" id="7.1.1.8"/>
    </reaction>
</comment>
<sequence length="196" mass="21106">MSNAPVDNGRRRFLTVATSVVGGVGAAGAVVPFIASWNPSAKAKAAGAPVEVNVSKLQPGQMLRVEWRGKPVWVVKRTQEMLDGLAAHEDKLRDAESENEQQPEYAKNRYRSIKPELFVAVGICTHLGCSPQYLADSFSAQVQGVPSGFFCPCHGSKFDMSGRVFQSVPAPLNLVIPPHQYLDENTILVGDDSGVA</sequence>
<keyword evidence="16" id="KW-0411">Iron-sulfur</keyword>
<keyword evidence="17 20" id="KW-0472">Membrane</keyword>
<dbReference type="PROSITE" id="PS51296">
    <property type="entry name" value="RIESKE"/>
    <property type="match status" value="1"/>
</dbReference>
<evidence type="ECO:0000256" key="6">
    <source>
        <dbReference type="ARBA" id="ARBA00019816"/>
    </source>
</evidence>
<dbReference type="InterPro" id="IPR019470">
    <property type="entry name" value="Ubiq_cytC_Rdtase_Fe-S_su_TAT"/>
</dbReference>
<comment type="miscellaneous">
    <text evidence="20">The Rieske protein is a high potential 2Fe-2S protein.</text>
</comment>
<proteinExistence type="inferred from homology"/>
<dbReference type="NCBIfam" id="TIGR01416">
    <property type="entry name" value="Rieske_proteo"/>
    <property type="match status" value="1"/>
</dbReference>
<feature type="transmembrane region" description="Helical" evidence="20">
    <location>
        <begin position="12"/>
        <end position="35"/>
    </location>
</feature>
<keyword evidence="9 20" id="KW-0812">Transmembrane</keyword>
<dbReference type="Proteomes" id="UP001467690">
    <property type="component" value="Unassembled WGS sequence"/>
</dbReference>
<evidence type="ECO:0000256" key="15">
    <source>
        <dbReference type="ARBA" id="ARBA00023004"/>
    </source>
</evidence>
<keyword evidence="7 20" id="KW-0813">Transport</keyword>
<keyword evidence="15" id="KW-0408">Iron</keyword>
<keyword evidence="11" id="KW-0479">Metal-binding</keyword>
<evidence type="ECO:0000256" key="4">
    <source>
        <dbReference type="ARBA" id="ARBA00011649"/>
    </source>
</evidence>
<keyword evidence="12" id="KW-1278">Translocase</keyword>
<evidence type="ECO:0000256" key="3">
    <source>
        <dbReference type="ARBA" id="ARBA00010651"/>
    </source>
</evidence>
<keyword evidence="14 20" id="KW-1133">Transmembrane helix</keyword>
<dbReference type="InterPro" id="IPR005805">
    <property type="entry name" value="Rieske_Fe-S_prot_C"/>
</dbReference>
<dbReference type="InterPro" id="IPR017941">
    <property type="entry name" value="Rieske_2Fe-2S"/>
</dbReference>
<dbReference type="InterPro" id="IPR006311">
    <property type="entry name" value="TAT_signal"/>
</dbReference>
<evidence type="ECO:0000256" key="19">
    <source>
        <dbReference type="ARBA" id="ARBA00029351"/>
    </source>
</evidence>
<comment type="subunit">
    <text evidence="4 21">The main subunits of complex b-c1 are: cytochrome b, cytochrome c1 and the Rieske protein.</text>
</comment>
<comment type="caution">
    <text evidence="23">The sequence shown here is derived from an EMBL/GenBank/DDBJ whole genome shotgun (WGS) entry which is preliminary data.</text>
</comment>
<dbReference type="PROSITE" id="PS51318">
    <property type="entry name" value="TAT"/>
    <property type="match status" value="1"/>
</dbReference>
<keyword evidence="8" id="KW-1003">Cell membrane</keyword>
<dbReference type="InterPro" id="IPR014349">
    <property type="entry name" value="Rieske_Fe-S_prot"/>
</dbReference>
<keyword evidence="10" id="KW-0001">2Fe-2S</keyword>
<evidence type="ECO:0000256" key="8">
    <source>
        <dbReference type="ARBA" id="ARBA00022475"/>
    </source>
</evidence>
<gene>
    <name evidence="23" type="primary">petA</name>
    <name evidence="23" type="ORF">ABS311_15675</name>
</gene>